<organism evidence="3 4">
    <name type="scientific">Eschrichtius robustus</name>
    <name type="common">California gray whale</name>
    <name type="synonym">Eschrichtius gibbosus</name>
    <dbReference type="NCBI Taxonomy" id="9764"/>
    <lineage>
        <taxon>Eukaryota</taxon>
        <taxon>Metazoa</taxon>
        <taxon>Chordata</taxon>
        <taxon>Craniata</taxon>
        <taxon>Vertebrata</taxon>
        <taxon>Euteleostomi</taxon>
        <taxon>Mammalia</taxon>
        <taxon>Eutheria</taxon>
        <taxon>Laurasiatheria</taxon>
        <taxon>Artiodactyla</taxon>
        <taxon>Whippomorpha</taxon>
        <taxon>Cetacea</taxon>
        <taxon>Mysticeti</taxon>
        <taxon>Eschrichtiidae</taxon>
        <taxon>Eschrichtius</taxon>
    </lineage>
</organism>
<name>A0AB34HFB1_ESCRO</name>
<feature type="signal peptide" evidence="2">
    <location>
        <begin position="1"/>
        <end position="19"/>
    </location>
</feature>
<sequence length="147" mass="15866">MALLLGFLLLLGLHGDTMSEGPPPSSTYIPDGLEFEFPSTNYETKDSYEAGPTGIFFQIVHIFLHMVQPNAFPEVPSLNSSPARGQSPSTGPSGDRGYGHTSCLGRVLRAWHCEALLAPWHHRQGGGFQKRGGWTDSPIGVSVPMST</sequence>
<protein>
    <recommendedName>
        <fullName evidence="5">Prominin-1</fullName>
    </recommendedName>
</protein>
<feature type="region of interest" description="Disordered" evidence="1">
    <location>
        <begin position="75"/>
        <end position="98"/>
    </location>
</feature>
<evidence type="ECO:0000256" key="2">
    <source>
        <dbReference type="SAM" id="SignalP"/>
    </source>
</evidence>
<keyword evidence="2" id="KW-0732">Signal</keyword>
<evidence type="ECO:0000256" key="1">
    <source>
        <dbReference type="SAM" id="MobiDB-lite"/>
    </source>
</evidence>
<dbReference type="Proteomes" id="UP001159641">
    <property type="component" value="Unassembled WGS sequence"/>
</dbReference>
<accession>A0AB34HFB1</accession>
<gene>
    <name evidence="3" type="ORF">J1605_004799</name>
</gene>
<evidence type="ECO:0000313" key="3">
    <source>
        <dbReference type="EMBL" id="KAJ8790047.1"/>
    </source>
</evidence>
<evidence type="ECO:0000313" key="4">
    <source>
        <dbReference type="Proteomes" id="UP001159641"/>
    </source>
</evidence>
<reference evidence="3 4" key="1">
    <citation type="submission" date="2022-11" db="EMBL/GenBank/DDBJ databases">
        <title>Whole genome sequence of Eschrichtius robustus ER-17-0199.</title>
        <authorList>
            <person name="Bruniche-Olsen A."/>
            <person name="Black A.N."/>
            <person name="Fields C.J."/>
            <person name="Walden K."/>
            <person name="Dewoody J.A."/>
        </authorList>
    </citation>
    <scope>NUCLEOTIDE SEQUENCE [LARGE SCALE GENOMIC DNA]</scope>
    <source>
        <strain evidence="3">ER-17-0199</strain>
        <tissue evidence="3">Blubber</tissue>
    </source>
</reference>
<feature type="compositionally biased region" description="Polar residues" evidence="1">
    <location>
        <begin position="77"/>
        <end position="92"/>
    </location>
</feature>
<proteinExistence type="predicted"/>
<comment type="caution">
    <text evidence="3">The sequence shown here is derived from an EMBL/GenBank/DDBJ whole genome shotgun (WGS) entry which is preliminary data.</text>
</comment>
<dbReference type="AlphaFoldDB" id="A0AB34HFB1"/>
<dbReference type="EMBL" id="JAIQCJ010001385">
    <property type="protein sequence ID" value="KAJ8790047.1"/>
    <property type="molecule type" value="Genomic_DNA"/>
</dbReference>
<keyword evidence="4" id="KW-1185">Reference proteome</keyword>
<feature type="chain" id="PRO_5044189083" description="Prominin-1" evidence="2">
    <location>
        <begin position="20"/>
        <end position="147"/>
    </location>
</feature>
<evidence type="ECO:0008006" key="5">
    <source>
        <dbReference type="Google" id="ProtNLM"/>
    </source>
</evidence>